<keyword evidence="8 9" id="KW-0472">Membrane</keyword>
<comment type="caution">
    <text evidence="10">The sequence shown here is derived from an EMBL/GenBank/DDBJ whole genome shotgun (WGS) entry which is preliminary data.</text>
</comment>
<evidence type="ECO:0000313" key="10">
    <source>
        <dbReference type="EMBL" id="OBY11114.1"/>
    </source>
</evidence>
<dbReference type="eggNOG" id="COG4658">
    <property type="taxonomic scope" value="Bacteria"/>
</dbReference>
<dbReference type="RefSeq" id="WP_027097382.1">
    <property type="nucleotide sequence ID" value="NZ_CABHIH010000005.1"/>
</dbReference>
<feature type="transmembrane region" description="Helical" evidence="9">
    <location>
        <begin position="95"/>
        <end position="113"/>
    </location>
</feature>
<dbReference type="AlphaFoldDB" id="A0A174WLE1"/>
<evidence type="ECO:0000256" key="7">
    <source>
        <dbReference type="ARBA" id="ARBA00022989"/>
    </source>
</evidence>
<gene>
    <name evidence="10" type="ORF">CP373A1_06355</name>
</gene>
<dbReference type="PANTHER" id="PTHR30578:SF0">
    <property type="entry name" value="ION-TRANSLOCATING OXIDOREDUCTASE COMPLEX SUBUNIT D"/>
    <property type="match status" value="1"/>
</dbReference>
<feature type="transmembrane region" description="Helical" evidence="9">
    <location>
        <begin position="164"/>
        <end position="186"/>
    </location>
</feature>
<evidence type="ECO:0000256" key="6">
    <source>
        <dbReference type="ARBA" id="ARBA00022967"/>
    </source>
</evidence>
<evidence type="ECO:0000256" key="2">
    <source>
        <dbReference type="ARBA" id="ARBA00022553"/>
    </source>
</evidence>
<evidence type="ECO:0000256" key="9">
    <source>
        <dbReference type="SAM" id="Phobius"/>
    </source>
</evidence>
<dbReference type="GeneID" id="42775218"/>
<keyword evidence="3" id="KW-0285">Flavoprotein</keyword>
<proteinExistence type="predicted"/>
<keyword evidence="5 9" id="KW-0812">Transmembrane</keyword>
<evidence type="ECO:0000256" key="1">
    <source>
        <dbReference type="ARBA" id="ARBA00022448"/>
    </source>
</evidence>
<keyword evidence="7 9" id="KW-1133">Transmembrane helix</keyword>
<dbReference type="Proteomes" id="UP000092714">
    <property type="component" value="Unassembled WGS sequence"/>
</dbReference>
<feature type="transmembrane region" description="Helical" evidence="9">
    <location>
        <begin position="268"/>
        <end position="285"/>
    </location>
</feature>
<name>A0A174WLE1_9CLOT</name>
<dbReference type="InterPro" id="IPR004338">
    <property type="entry name" value="NqrB/RnfD"/>
</dbReference>
<dbReference type="PANTHER" id="PTHR30578">
    <property type="entry name" value="ELECTRON TRANSPORT COMPLEX PROTEIN RNFD"/>
    <property type="match status" value="1"/>
</dbReference>
<evidence type="ECO:0000256" key="5">
    <source>
        <dbReference type="ARBA" id="ARBA00022692"/>
    </source>
</evidence>
<keyword evidence="1" id="KW-0813">Transport</keyword>
<reference evidence="10 11" key="1">
    <citation type="submission" date="2016-06" db="EMBL/GenBank/DDBJ databases">
        <authorList>
            <person name="Kjaerup R.B."/>
            <person name="Dalgaard T.S."/>
            <person name="Juul-Madsen H.R."/>
        </authorList>
    </citation>
    <scope>NUCLEOTIDE SEQUENCE [LARGE SCALE GENOMIC DNA]</scope>
    <source>
        <strain evidence="10 11">373-A1</strain>
    </source>
</reference>
<feature type="transmembrane region" description="Helical" evidence="9">
    <location>
        <begin position="46"/>
        <end position="63"/>
    </location>
</feature>
<protein>
    <submittedName>
        <fullName evidence="10">RnfABCDGE type electron transport complex subunit D</fullName>
    </submittedName>
</protein>
<dbReference type="OrthoDB" id="9776359at2"/>
<keyword evidence="11" id="KW-1185">Reference proteome</keyword>
<dbReference type="Pfam" id="PF03116">
    <property type="entry name" value="NQR2_RnfD_RnfE"/>
    <property type="match status" value="1"/>
</dbReference>
<dbReference type="EMBL" id="MAPZ01000016">
    <property type="protein sequence ID" value="OBY11114.1"/>
    <property type="molecule type" value="Genomic_DNA"/>
</dbReference>
<dbReference type="GO" id="GO:0005886">
    <property type="term" value="C:plasma membrane"/>
    <property type="evidence" value="ECO:0007669"/>
    <property type="project" value="TreeGrafter"/>
</dbReference>
<sequence length="294" mass="31494">MERKINISPAPHIRSNNTVNKIMIDMIIALLPAAGAGIYFYGKDAVKILVASTLSALVIEMLWNKFVKKTSFLTDLSPIVTGLMMGLILPTHVPLWIPVIASIFAIIVVKQFFGGLGQNFMHPVAAAKAFLIASWAGVMAKPVVDSVAAASEVVEETVTLMDQIIGQASGSIGETSVLAIAVGALYLALRGRISLRAPLAFLVSGYAMNLYLGKEGLLSGAFFFAAIFMASDYATSPMTRVGQYIFGIGLGVTASVISVLGYNPEGPYYAIIIMNLVVPMIEYFTTKKFKKEVA</sequence>
<feature type="transmembrane region" description="Helical" evidence="9">
    <location>
        <begin position="21"/>
        <end position="40"/>
    </location>
</feature>
<keyword evidence="4" id="KW-0288">FMN</keyword>
<feature type="transmembrane region" description="Helical" evidence="9">
    <location>
        <begin position="217"/>
        <end position="234"/>
    </location>
</feature>
<dbReference type="GO" id="GO:0055085">
    <property type="term" value="P:transmembrane transport"/>
    <property type="evidence" value="ECO:0007669"/>
    <property type="project" value="InterPro"/>
</dbReference>
<evidence type="ECO:0000256" key="3">
    <source>
        <dbReference type="ARBA" id="ARBA00022630"/>
    </source>
</evidence>
<feature type="transmembrane region" description="Helical" evidence="9">
    <location>
        <begin position="241"/>
        <end position="262"/>
    </location>
</feature>
<evidence type="ECO:0000256" key="4">
    <source>
        <dbReference type="ARBA" id="ARBA00022643"/>
    </source>
</evidence>
<keyword evidence="2" id="KW-0597">Phosphoprotein</keyword>
<evidence type="ECO:0000256" key="8">
    <source>
        <dbReference type="ARBA" id="ARBA00023136"/>
    </source>
</evidence>
<evidence type="ECO:0000313" key="11">
    <source>
        <dbReference type="Proteomes" id="UP000092714"/>
    </source>
</evidence>
<accession>A0A174WLE1</accession>
<keyword evidence="6" id="KW-1278">Translocase</keyword>
<organism evidence="10 11">
    <name type="scientific">Clostridium paraputrificum</name>
    <dbReference type="NCBI Taxonomy" id="29363"/>
    <lineage>
        <taxon>Bacteria</taxon>
        <taxon>Bacillati</taxon>
        <taxon>Bacillota</taxon>
        <taxon>Clostridia</taxon>
        <taxon>Eubacteriales</taxon>
        <taxon>Clostridiaceae</taxon>
        <taxon>Clostridium</taxon>
    </lineage>
</organism>